<feature type="region of interest" description="Disordered" evidence="1">
    <location>
        <begin position="140"/>
        <end position="161"/>
    </location>
</feature>
<evidence type="ECO:0000313" key="2">
    <source>
        <dbReference type="EMBL" id="WAQ81201.1"/>
    </source>
</evidence>
<dbReference type="InterPro" id="IPR012337">
    <property type="entry name" value="RNaseH-like_sf"/>
</dbReference>
<feature type="compositionally biased region" description="Pro residues" evidence="1">
    <location>
        <begin position="151"/>
        <end position="161"/>
    </location>
</feature>
<protein>
    <submittedName>
        <fullName evidence="2">Uncharacterized protein</fullName>
    </submittedName>
</protein>
<sequence>MNLHKKRKAVIAKQLDEQHGKITLTVEQWSCQYTSSYLKISAQYINPDWKLINRAIGFRLLPEPIDENFIVECITNVLEDWKLINKTNFNPGRSRLQPHSLDNQSPSNPLLLSLATEREACITNKISTRLITYSSGLPKTVPGSSVNSTHPKPPPVTRPVL</sequence>
<feature type="compositionally biased region" description="Polar residues" evidence="1">
    <location>
        <begin position="140"/>
        <end position="150"/>
    </location>
</feature>
<dbReference type="Proteomes" id="UP001164743">
    <property type="component" value="Chromosome 1A"/>
</dbReference>
<evidence type="ECO:0000256" key="1">
    <source>
        <dbReference type="SAM" id="MobiDB-lite"/>
    </source>
</evidence>
<proteinExistence type="predicted"/>
<dbReference type="GeneID" id="77806474"/>
<dbReference type="RefSeq" id="XP_053016756.1">
    <property type="nucleotide sequence ID" value="XM_053165579.1"/>
</dbReference>
<organism evidence="2 3">
    <name type="scientific">Puccinia triticina</name>
    <dbReference type="NCBI Taxonomy" id="208348"/>
    <lineage>
        <taxon>Eukaryota</taxon>
        <taxon>Fungi</taxon>
        <taxon>Dikarya</taxon>
        <taxon>Basidiomycota</taxon>
        <taxon>Pucciniomycotina</taxon>
        <taxon>Pucciniomycetes</taxon>
        <taxon>Pucciniales</taxon>
        <taxon>Pucciniaceae</taxon>
        <taxon>Puccinia</taxon>
    </lineage>
</organism>
<accession>A0ABY7C7Q4</accession>
<gene>
    <name evidence="2" type="ORF">PtA15_1A541</name>
</gene>
<dbReference type="EMBL" id="CP110421">
    <property type="protein sequence ID" value="WAQ81201.1"/>
    <property type="molecule type" value="Genomic_DNA"/>
</dbReference>
<dbReference type="SUPFAM" id="SSF53098">
    <property type="entry name" value="Ribonuclease H-like"/>
    <property type="match status" value="1"/>
</dbReference>
<keyword evidence="3" id="KW-1185">Reference proteome</keyword>
<name>A0ABY7C7Q4_9BASI</name>
<evidence type="ECO:0000313" key="3">
    <source>
        <dbReference type="Proteomes" id="UP001164743"/>
    </source>
</evidence>
<reference evidence="2" key="1">
    <citation type="submission" date="2022-10" db="EMBL/GenBank/DDBJ databases">
        <title>Puccinia triticina Genome sequencing and assembly.</title>
        <authorList>
            <person name="Li C."/>
        </authorList>
    </citation>
    <scope>NUCLEOTIDE SEQUENCE</scope>
    <source>
        <strain evidence="2">Pt15</strain>
    </source>
</reference>